<accession>A0AAV9VUR4</accession>
<dbReference type="AlphaFoldDB" id="A0AAV9VUR4"/>
<name>A0AAV9VUR4_9PEZI</name>
<protein>
    <recommendedName>
        <fullName evidence="3">F-box domain-containing protein</fullName>
    </recommendedName>
</protein>
<keyword evidence="2" id="KW-1185">Reference proteome</keyword>
<proteinExistence type="predicted"/>
<dbReference type="EMBL" id="JAVHJL010000011">
    <property type="protein sequence ID" value="KAK6496532.1"/>
    <property type="molecule type" value="Genomic_DNA"/>
</dbReference>
<evidence type="ECO:0000313" key="1">
    <source>
        <dbReference type="EMBL" id="KAK6496532.1"/>
    </source>
</evidence>
<sequence length="414" mass="48233">MPSYITNNDALGSGMLGVSKIQAVCGAKMPSIRQIDYPDHARFFEALTETLKILPNIRSLEIRSNITETNSRIPTFWKRYDPNIRSFFEQNPELETLSWQKWFQVKRPVRYGAKRLRFDQAYMGVIESAAAAHCQIFEIKINATTIMLGEDSFIDENVRSLFQRPNLGFYIDLYKSTFASLTRLEIPIVIWGSFGIRFWKAEQIPPSALFLTLLRNTEELAVTRLNTRYTLDRDWEVHPDLRVSSDIVLPRLRILEVRELGLLEEFIDFLKANRTTLRKLVCRSTFNQRVLRVDMIQILSAIHFDLDLDYYHIDFLTNKILGKMCYLCVEVKKKFSETGVGDERYIYRVGTKCESRSRHGFLTEELEPTKTNVQKWKEKETWEAFVAEIRSIRTVGICKEHWDGDMKPATGLLG</sequence>
<reference evidence="1 2" key="1">
    <citation type="submission" date="2023-08" db="EMBL/GenBank/DDBJ databases">
        <authorList>
            <person name="Palmer J.M."/>
        </authorList>
    </citation>
    <scope>NUCLEOTIDE SEQUENCE [LARGE SCALE GENOMIC DNA]</scope>
    <source>
        <strain evidence="1 2">TWF481</strain>
    </source>
</reference>
<organism evidence="1 2">
    <name type="scientific">Arthrobotrys musiformis</name>
    <dbReference type="NCBI Taxonomy" id="47236"/>
    <lineage>
        <taxon>Eukaryota</taxon>
        <taxon>Fungi</taxon>
        <taxon>Dikarya</taxon>
        <taxon>Ascomycota</taxon>
        <taxon>Pezizomycotina</taxon>
        <taxon>Orbiliomycetes</taxon>
        <taxon>Orbiliales</taxon>
        <taxon>Orbiliaceae</taxon>
        <taxon>Arthrobotrys</taxon>
    </lineage>
</organism>
<comment type="caution">
    <text evidence="1">The sequence shown here is derived from an EMBL/GenBank/DDBJ whole genome shotgun (WGS) entry which is preliminary data.</text>
</comment>
<dbReference type="Proteomes" id="UP001370758">
    <property type="component" value="Unassembled WGS sequence"/>
</dbReference>
<gene>
    <name evidence="1" type="ORF">TWF481_002546</name>
</gene>
<evidence type="ECO:0008006" key="3">
    <source>
        <dbReference type="Google" id="ProtNLM"/>
    </source>
</evidence>
<evidence type="ECO:0000313" key="2">
    <source>
        <dbReference type="Proteomes" id="UP001370758"/>
    </source>
</evidence>